<gene>
    <name evidence="3" type="ORF">C1I91_10450</name>
</gene>
<dbReference type="AlphaFoldDB" id="A0A410DSM1"/>
<dbReference type="GO" id="GO:0003723">
    <property type="term" value="F:RNA binding"/>
    <property type="evidence" value="ECO:0007669"/>
    <property type="project" value="UniProtKB-KW"/>
</dbReference>
<dbReference type="Proteomes" id="UP000286268">
    <property type="component" value="Chromosome"/>
</dbReference>
<reference evidence="3 4" key="1">
    <citation type="submission" date="2018-01" db="EMBL/GenBank/DDBJ databases">
        <title>Genome Sequencing and Assembly of Anaerobacter polyendosporus strain CT4.</title>
        <authorList>
            <person name="Tachaapaikoon C."/>
            <person name="Sutheeworapong S."/>
            <person name="Jenjaroenpun P."/>
            <person name="Wongsurawat T."/>
            <person name="Nookeaw I."/>
            <person name="Cheawchanlertfa P."/>
            <person name="Kosugi A."/>
            <person name="Cheevadhanarak S."/>
            <person name="Ratanakhanokchai K."/>
        </authorList>
    </citation>
    <scope>NUCLEOTIDE SEQUENCE [LARGE SCALE GENOMIC DNA]</scope>
    <source>
        <strain evidence="3 4">CT4</strain>
    </source>
</reference>
<dbReference type="SMART" id="SM00363">
    <property type="entry name" value="S4"/>
    <property type="match status" value="1"/>
</dbReference>
<keyword evidence="1" id="KW-0694">RNA-binding</keyword>
<dbReference type="Gene3D" id="3.30.70.330">
    <property type="match status" value="1"/>
</dbReference>
<dbReference type="EMBL" id="CP025746">
    <property type="protein sequence ID" value="QAA32040.1"/>
    <property type="molecule type" value="Genomic_DNA"/>
</dbReference>
<dbReference type="KEGG" id="cmah:C1I91_10450"/>
<dbReference type="PROSITE" id="PS50889">
    <property type="entry name" value="S4"/>
    <property type="match status" value="1"/>
</dbReference>
<dbReference type="Gene3D" id="3.10.290.10">
    <property type="entry name" value="RNA-binding S4 domain"/>
    <property type="match status" value="1"/>
</dbReference>
<dbReference type="InterPro" id="IPR012677">
    <property type="entry name" value="Nucleotide-bd_a/b_plait_sf"/>
</dbReference>
<dbReference type="Pfam" id="PF17774">
    <property type="entry name" value="YlmH_RBD"/>
    <property type="match status" value="1"/>
</dbReference>
<name>A0A410DSM1_9CLOT</name>
<protein>
    <submittedName>
        <fullName evidence="3">RNA-binding protein</fullName>
    </submittedName>
</protein>
<evidence type="ECO:0000256" key="1">
    <source>
        <dbReference type="PROSITE-ProRule" id="PRU00182"/>
    </source>
</evidence>
<evidence type="ECO:0000313" key="4">
    <source>
        <dbReference type="Proteomes" id="UP000286268"/>
    </source>
</evidence>
<sequence>MNKKEFISILGVDDIGEYSNLYNKISLSLEREIPIVTNEFYSPVVWTKLLEYLQGIGINSVAEGGFTDSERRILAINCYSIDWPFEIIQLSYNGKFGTLAHRDFLGAILSLGIKREKIGDLRVKDFSCFVAIHSDIKDYIVSNVTKIGRHSVSVKTVANPEDIPAVDFEEVIIQVASMRLDTIVASISRKSRNDAMDLISNGSVLLNYKENRNKSTEVKLNSTITIRGTGKFIIVDIVGKTKSDNLKLMVKKYK</sequence>
<dbReference type="InterPro" id="IPR040591">
    <property type="entry name" value="RqcP2_RBD"/>
</dbReference>
<dbReference type="OrthoDB" id="9812787at2"/>
<feature type="domain" description="RNA-binding S4" evidence="2">
    <location>
        <begin position="178"/>
        <end position="238"/>
    </location>
</feature>
<evidence type="ECO:0000259" key="2">
    <source>
        <dbReference type="SMART" id="SM00363"/>
    </source>
</evidence>
<accession>A0A410DSM1</accession>
<evidence type="ECO:0000313" key="3">
    <source>
        <dbReference type="EMBL" id="QAA32040.1"/>
    </source>
</evidence>
<dbReference type="RefSeq" id="WP_128212830.1">
    <property type="nucleotide sequence ID" value="NZ_CP025746.1"/>
</dbReference>
<organism evidence="3 4">
    <name type="scientific">Clostridium manihotivorum</name>
    <dbReference type="NCBI Taxonomy" id="2320868"/>
    <lineage>
        <taxon>Bacteria</taxon>
        <taxon>Bacillati</taxon>
        <taxon>Bacillota</taxon>
        <taxon>Clostridia</taxon>
        <taxon>Eubacteriales</taxon>
        <taxon>Clostridiaceae</taxon>
        <taxon>Clostridium</taxon>
    </lineage>
</organism>
<dbReference type="InterPro" id="IPR002942">
    <property type="entry name" value="S4_RNA-bd"/>
</dbReference>
<dbReference type="SUPFAM" id="SSF55174">
    <property type="entry name" value="Alpha-L RNA-binding motif"/>
    <property type="match status" value="1"/>
</dbReference>
<dbReference type="InterPro" id="IPR036986">
    <property type="entry name" value="S4_RNA-bd_sf"/>
</dbReference>
<proteinExistence type="predicted"/>
<dbReference type="CDD" id="cd00165">
    <property type="entry name" value="S4"/>
    <property type="match status" value="1"/>
</dbReference>
<keyword evidence="4" id="KW-1185">Reference proteome</keyword>